<organism evidence="3 4">
    <name type="scientific">Neolewinella lacunae</name>
    <dbReference type="NCBI Taxonomy" id="1517758"/>
    <lineage>
        <taxon>Bacteria</taxon>
        <taxon>Pseudomonadati</taxon>
        <taxon>Bacteroidota</taxon>
        <taxon>Saprospiria</taxon>
        <taxon>Saprospirales</taxon>
        <taxon>Lewinellaceae</taxon>
        <taxon>Neolewinella</taxon>
    </lineage>
</organism>
<dbReference type="InterPro" id="IPR027417">
    <property type="entry name" value="P-loop_NTPase"/>
</dbReference>
<dbReference type="EMBL" id="JACSIT010000113">
    <property type="protein sequence ID" value="MBC6994921.1"/>
    <property type="molecule type" value="Genomic_DNA"/>
</dbReference>
<evidence type="ECO:0000256" key="1">
    <source>
        <dbReference type="SAM" id="Coils"/>
    </source>
</evidence>
<comment type="caution">
    <text evidence="3">The sequence shown here is derived from an EMBL/GenBank/DDBJ whole genome shotgun (WGS) entry which is preliminary data.</text>
</comment>
<dbReference type="Proteomes" id="UP000650081">
    <property type="component" value="Unassembled WGS sequence"/>
</dbReference>
<feature type="chain" id="PRO_5037090261" evidence="2">
    <location>
        <begin position="20"/>
        <end position="232"/>
    </location>
</feature>
<evidence type="ECO:0000313" key="3">
    <source>
        <dbReference type="EMBL" id="MBC6994921.1"/>
    </source>
</evidence>
<dbReference type="RefSeq" id="WP_187466983.1">
    <property type="nucleotide sequence ID" value="NZ_JACSIT010000113.1"/>
</dbReference>
<dbReference type="Gene3D" id="3.40.50.300">
    <property type="entry name" value="P-loop containing nucleotide triphosphate hydrolases"/>
    <property type="match status" value="1"/>
</dbReference>
<feature type="coiled-coil region" evidence="1">
    <location>
        <begin position="150"/>
        <end position="226"/>
    </location>
</feature>
<accession>A0A923PNH8</accession>
<evidence type="ECO:0000256" key="2">
    <source>
        <dbReference type="SAM" id="SignalP"/>
    </source>
</evidence>
<keyword evidence="2" id="KW-0732">Signal</keyword>
<gene>
    <name evidence="3" type="ORF">H9S92_12150</name>
</gene>
<proteinExistence type="predicted"/>
<feature type="signal peptide" evidence="2">
    <location>
        <begin position="1"/>
        <end position="19"/>
    </location>
</feature>
<reference evidence="3" key="1">
    <citation type="submission" date="2020-08" db="EMBL/GenBank/DDBJ databases">
        <title>Lewinella bacteria from marine environments.</title>
        <authorList>
            <person name="Zhong Y."/>
        </authorList>
    </citation>
    <scope>NUCLEOTIDE SEQUENCE</scope>
    <source>
        <strain evidence="3">KCTC 42187</strain>
    </source>
</reference>
<sequence length="232" mass="27098">MKRLLFTLLTSIFFLQLSAQEVGVTNENYKKLNYESLVVLIDADPDLVEEKWEDFWDDRYDVNIKKFDRDNSGTAYLGEQVALPIISPKNVNLYSKISPVGNETRVTMAMAFSENDIVTRGAHGTSFVAAEAMMKEFSNYFYTGYFDEQLEAVRDELKDVRDDRTDASDDVEKAKRKIEKYEKKIKKYQDRIDKEREEVGDELETAEEKARRIQTLEAQLRELERLRARYLG</sequence>
<name>A0A923PNH8_9BACT</name>
<protein>
    <submittedName>
        <fullName evidence="3">Uncharacterized protein</fullName>
    </submittedName>
</protein>
<keyword evidence="1" id="KW-0175">Coiled coil</keyword>
<evidence type="ECO:0000313" key="4">
    <source>
        <dbReference type="Proteomes" id="UP000650081"/>
    </source>
</evidence>
<keyword evidence="4" id="KW-1185">Reference proteome</keyword>
<dbReference type="AlphaFoldDB" id="A0A923PNH8"/>